<evidence type="ECO:0000256" key="4">
    <source>
        <dbReference type="ARBA" id="ARBA00024195"/>
    </source>
</evidence>
<keyword evidence="5" id="KW-0378">Hydrolase</keyword>
<protein>
    <submittedName>
        <fullName evidence="7">Prophenoloxidase activating enzyme 2</fullName>
    </submittedName>
</protein>
<proteinExistence type="inferred from homology"/>
<evidence type="ECO:0000256" key="1">
    <source>
        <dbReference type="ARBA" id="ARBA00022729"/>
    </source>
</evidence>
<keyword evidence="1" id="KW-0732">Signal</keyword>
<evidence type="ECO:0000256" key="5">
    <source>
        <dbReference type="RuleBase" id="RU363034"/>
    </source>
</evidence>
<dbReference type="PROSITE" id="PS00135">
    <property type="entry name" value="TRYPSIN_SER"/>
    <property type="match status" value="1"/>
</dbReference>
<dbReference type="InterPro" id="IPR033116">
    <property type="entry name" value="TRYPSIN_SER"/>
</dbReference>
<keyword evidence="5" id="KW-0645">Protease</keyword>
<dbReference type="PROSITE" id="PS00134">
    <property type="entry name" value="TRYPSIN_HIS"/>
    <property type="match status" value="1"/>
</dbReference>
<dbReference type="CDD" id="cd00190">
    <property type="entry name" value="Tryp_SPc"/>
    <property type="match status" value="1"/>
</dbReference>
<organism evidence="7 8">
    <name type="scientific">Penaeus vannamei</name>
    <name type="common">Whiteleg shrimp</name>
    <name type="synonym">Litopenaeus vannamei</name>
    <dbReference type="NCBI Taxonomy" id="6689"/>
    <lineage>
        <taxon>Eukaryota</taxon>
        <taxon>Metazoa</taxon>
        <taxon>Ecdysozoa</taxon>
        <taxon>Arthropoda</taxon>
        <taxon>Crustacea</taxon>
        <taxon>Multicrustacea</taxon>
        <taxon>Malacostraca</taxon>
        <taxon>Eumalacostraca</taxon>
        <taxon>Eucarida</taxon>
        <taxon>Decapoda</taxon>
        <taxon>Dendrobranchiata</taxon>
        <taxon>Penaeoidea</taxon>
        <taxon>Penaeidae</taxon>
        <taxon>Penaeus</taxon>
    </lineage>
</organism>
<dbReference type="PROSITE" id="PS50240">
    <property type="entry name" value="TRYPSIN_DOM"/>
    <property type="match status" value="1"/>
</dbReference>
<evidence type="ECO:0000313" key="8">
    <source>
        <dbReference type="Proteomes" id="UP000283509"/>
    </source>
</evidence>
<dbReference type="GO" id="GO:0004252">
    <property type="term" value="F:serine-type endopeptidase activity"/>
    <property type="evidence" value="ECO:0007669"/>
    <property type="project" value="InterPro"/>
</dbReference>
<dbReference type="AlphaFoldDB" id="A0A3R7MD55"/>
<dbReference type="PANTHER" id="PTHR24258">
    <property type="entry name" value="SERINE PROTEASE-RELATED"/>
    <property type="match status" value="1"/>
</dbReference>
<keyword evidence="2" id="KW-1015">Disulfide bond</keyword>
<dbReference type="SUPFAM" id="SSF50494">
    <property type="entry name" value="Trypsin-like serine proteases"/>
    <property type="match status" value="1"/>
</dbReference>
<dbReference type="Pfam" id="PF00089">
    <property type="entry name" value="Trypsin"/>
    <property type="match status" value="1"/>
</dbReference>
<dbReference type="SMART" id="SM00020">
    <property type="entry name" value="Tryp_SPc"/>
    <property type="match status" value="1"/>
</dbReference>
<dbReference type="InterPro" id="IPR018114">
    <property type="entry name" value="TRYPSIN_HIS"/>
</dbReference>
<evidence type="ECO:0000256" key="2">
    <source>
        <dbReference type="ARBA" id="ARBA00023157"/>
    </source>
</evidence>
<dbReference type="PANTHER" id="PTHR24258:SF136">
    <property type="entry name" value="GH06673P-RELATED"/>
    <property type="match status" value="1"/>
</dbReference>
<keyword evidence="5" id="KW-0720">Serine protease</keyword>
<reference evidence="7 8" key="1">
    <citation type="submission" date="2018-04" db="EMBL/GenBank/DDBJ databases">
        <authorList>
            <person name="Zhang X."/>
            <person name="Yuan J."/>
            <person name="Li F."/>
            <person name="Xiang J."/>
        </authorList>
    </citation>
    <scope>NUCLEOTIDE SEQUENCE [LARGE SCALE GENOMIC DNA]</scope>
    <source>
        <tissue evidence="7">Muscle</tissue>
    </source>
</reference>
<sequence length="254" mass="28071">MQLLPASCGNVRIHNGYNALQEDHPWMAALGYSDSNGTRIKWNCGGALINRRYVVTAAHCLDKRHLGDEVLTTIRLGTEYLEPTQGAHAYQIFSPEAAVLHPNFDKYQLVYNDIALVRLNRDVVFNEHVRPVCLPPAGIDLEGLLTEQMPVAIGWGRTMYASRSSILQEIRLPFVPLARCRDTYPLFKLVDQQICFGGLHGRGTCNGDSGGPLLIGNVVIGLLSKGGKCATAGQPDVFTRVDAYVDWIKENLRP</sequence>
<dbReference type="FunFam" id="2.40.10.10:FF:000028">
    <property type="entry name" value="Serine protease easter"/>
    <property type="match status" value="1"/>
</dbReference>
<comment type="similarity">
    <text evidence="4">Belongs to the peptidase S1 family. CLIP subfamily.</text>
</comment>
<dbReference type="InterPro" id="IPR009003">
    <property type="entry name" value="Peptidase_S1_PA"/>
</dbReference>
<dbReference type="EMBL" id="QCYY01001246">
    <property type="protein sequence ID" value="ROT79436.1"/>
    <property type="molecule type" value="Genomic_DNA"/>
</dbReference>
<feature type="domain" description="Peptidase S1" evidence="6">
    <location>
        <begin position="13"/>
        <end position="253"/>
    </location>
</feature>
<name>A0A3R7MD55_PENVA</name>
<dbReference type="STRING" id="6689.A0A3R7MD55"/>
<comment type="caution">
    <text evidence="7">The sequence shown here is derived from an EMBL/GenBank/DDBJ whole genome shotgun (WGS) entry which is preliminary data.</text>
</comment>
<dbReference type="InterPro" id="IPR043504">
    <property type="entry name" value="Peptidase_S1_PA_chymotrypsin"/>
</dbReference>
<keyword evidence="8" id="KW-1185">Reference proteome</keyword>
<evidence type="ECO:0000259" key="6">
    <source>
        <dbReference type="PROSITE" id="PS50240"/>
    </source>
</evidence>
<dbReference type="Gene3D" id="2.40.10.10">
    <property type="entry name" value="Trypsin-like serine proteases"/>
    <property type="match status" value="1"/>
</dbReference>
<accession>A0A3R7MD55</accession>
<dbReference type="GO" id="GO:0006508">
    <property type="term" value="P:proteolysis"/>
    <property type="evidence" value="ECO:0007669"/>
    <property type="project" value="UniProtKB-KW"/>
</dbReference>
<dbReference type="PRINTS" id="PR00722">
    <property type="entry name" value="CHYMOTRYPSIN"/>
</dbReference>
<evidence type="ECO:0000256" key="3">
    <source>
        <dbReference type="ARBA" id="ARBA00023180"/>
    </source>
</evidence>
<dbReference type="InterPro" id="IPR001314">
    <property type="entry name" value="Peptidase_S1A"/>
</dbReference>
<dbReference type="InterPro" id="IPR001254">
    <property type="entry name" value="Trypsin_dom"/>
</dbReference>
<evidence type="ECO:0000313" key="7">
    <source>
        <dbReference type="EMBL" id="ROT79436.1"/>
    </source>
</evidence>
<dbReference type="Proteomes" id="UP000283509">
    <property type="component" value="Unassembled WGS sequence"/>
</dbReference>
<gene>
    <name evidence="7" type="ORF">C7M84_001846</name>
</gene>
<keyword evidence="3" id="KW-0325">Glycoprotein</keyword>
<dbReference type="OrthoDB" id="6369984at2759"/>
<reference evidence="7 8" key="2">
    <citation type="submission" date="2019-01" db="EMBL/GenBank/DDBJ databases">
        <title>The decoding of complex shrimp genome reveals the adaptation for benthos swimmer, frequently molting mechanism and breeding impact on genome.</title>
        <authorList>
            <person name="Sun Y."/>
            <person name="Gao Y."/>
            <person name="Yu Y."/>
        </authorList>
    </citation>
    <scope>NUCLEOTIDE SEQUENCE [LARGE SCALE GENOMIC DNA]</scope>
    <source>
        <tissue evidence="7">Muscle</tissue>
    </source>
</reference>